<dbReference type="InterPro" id="IPR011032">
    <property type="entry name" value="GroES-like_sf"/>
</dbReference>
<dbReference type="Gene3D" id="3.90.180.10">
    <property type="entry name" value="Medium-chain alcohol dehydrogenases, catalytic domain"/>
    <property type="match status" value="1"/>
</dbReference>
<dbReference type="SUPFAM" id="SSF51735">
    <property type="entry name" value="NAD(P)-binding Rossmann-fold domains"/>
    <property type="match status" value="1"/>
</dbReference>
<dbReference type="InterPro" id="IPR050129">
    <property type="entry name" value="Zn_alcohol_dh"/>
</dbReference>
<dbReference type="NCBIfam" id="TIGR00692">
    <property type="entry name" value="tdh"/>
    <property type="match status" value="1"/>
</dbReference>
<dbReference type="STRING" id="1453497.AT15_02590"/>
<dbReference type="EC" id="1.1.1.103" evidence="7"/>
<dbReference type="GO" id="GO:0008743">
    <property type="term" value="F:L-threonine 3-dehydrogenase activity"/>
    <property type="evidence" value="ECO:0007669"/>
    <property type="project" value="UniProtKB-UniRule"/>
</dbReference>
<keyword evidence="2" id="KW-0963">Cytoplasm</keyword>
<dbReference type="InterPro" id="IPR020843">
    <property type="entry name" value="ER"/>
</dbReference>
<dbReference type="InterPro" id="IPR002328">
    <property type="entry name" value="ADH_Zn_CS"/>
</dbReference>
<dbReference type="InterPro" id="IPR036291">
    <property type="entry name" value="NAD(P)-bd_dom_sf"/>
</dbReference>
<dbReference type="GO" id="GO:0008270">
    <property type="term" value="F:zinc ion binding"/>
    <property type="evidence" value="ECO:0007669"/>
    <property type="project" value="InterPro"/>
</dbReference>
<evidence type="ECO:0000259" key="9">
    <source>
        <dbReference type="SMART" id="SM00829"/>
    </source>
</evidence>
<dbReference type="PROSITE" id="PS00059">
    <property type="entry name" value="ADH_ZINC"/>
    <property type="match status" value="1"/>
</dbReference>
<evidence type="ECO:0000256" key="1">
    <source>
        <dbReference type="ARBA" id="ARBA00001947"/>
    </source>
</evidence>
<evidence type="ECO:0000256" key="8">
    <source>
        <dbReference type="RuleBase" id="RU361277"/>
    </source>
</evidence>
<evidence type="ECO:0000256" key="6">
    <source>
        <dbReference type="ARBA" id="ARBA00023027"/>
    </source>
</evidence>
<evidence type="ECO:0000313" key="11">
    <source>
        <dbReference type="Proteomes" id="UP000077339"/>
    </source>
</evidence>
<dbReference type="AlphaFoldDB" id="A0A176K3Z4"/>
<accession>A0A176K3Z4</accession>
<dbReference type="PANTHER" id="PTHR43401">
    <property type="entry name" value="L-THREONINE 3-DEHYDROGENASE"/>
    <property type="match status" value="1"/>
</dbReference>
<dbReference type="PATRIC" id="fig|1453497.3.peg.515"/>
<keyword evidence="11" id="KW-1185">Reference proteome</keyword>
<dbReference type="Proteomes" id="UP000077339">
    <property type="component" value="Unassembled WGS sequence"/>
</dbReference>
<dbReference type="SUPFAM" id="SSF50129">
    <property type="entry name" value="GroES-like"/>
    <property type="match status" value="1"/>
</dbReference>
<dbReference type="Pfam" id="PF08240">
    <property type="entry name" value="ADH_N"/>
    <property type="match status" value="1"/>
</dbReference>
<dbReference type="Pfam" id="PF00107">
    <property type="entry name" value="ADH_zinc_N"/>
    <property type="match status" value="1"/>
</dbReference>
<evidence type="ECO:0000256" key="2">
    <source>
        <dbReference type="ARBA" id="ARBA00022490"/>
    </source>
</evidence>
<dbReference type="InterPro" id="IPR013149">
    <property type="entry name" value="ADH-like_C"/>
</dbReference>
<keyword evidence="6" id="KW-0520">NAD</keyword>
<dbReference type="CDD" id="cd05281">
    <property type="entry name" value="TDH"/>
    <property type="match status" value="1"/>
</dbReference>
<feature type="domain" description="Enoyl reductase (ER)" evidence="9">
    <location>
        <begin position="10"/>
        <end position="341"/>
    </location>
</feature>
<dbReference type="Gene3D" id="3.40.50.720">
    <property type="entry name" value="NAD(P)-binding Rossmann-like Domain"/>
    <property type="match status" value="1"/>
</dbReference>
<dbReference type="SMART" id="SM00829">
    <property type="entry name" value="PKS_ER"/>
    <property type="match status" value="1"/>
</dbReference>
<evidence type="ECO:0000256" key="3">
    <source>
        <dbReference type="ARBA" id="ARBA00022723"/>
    </source>
</evidence>
<comment type="similarity">
    <text evidence="8">Belongs to the zinc-containing alcohol dehydrogenase family.</text>
</comment>
<dbReference type="RefSeq" id="WP_068345713.1">
    <property type="nucleotide sequence ID" value="NZ_JFHK01000002.1"/>
</dbReference>
<dbReference type="EMBL" id="JFHK01000002">
    <property type="protein sequence ID" value="OAA31732.1"/>
    <property type="molecule type" value="Genomic_DNA"/>
</dbReference>
<dbReference type="InterPro" id="IPR004627">
    <property type="entry name" value="L-Threonine_3-DHase"/>
</dbReference>
<protein>
    <recommendedName>
        <fullName evidence="7">L-threonine 3-dehydrogenase</fullName>
        <ecNumber evidence="7">1.1.1.103</ecNumber>
    </recommendedName>
</protein>
<comment type="caution">
    <text evidence="10">The sequence shown here is derived from an EMBL/GenBank/DDBJ whole genome shotgun (WGS) entry which is preliminary data.</text>
</comment>
<dbReference type="PANTHER" id="PTHR43401:SF2">
    <property type="entry name" value="L-THREONINE 3-DEHYDROGENASE"/>
    <property type="match status" value="1"/>
</dbReference>
<reference evidence="10 11" key="1">
    <citation type="submission" date="2014-02" db="EMBL/GenBank/DDBJ databases">
        <title>Kosmotoga genome sequencing.</title>
        <authorList>
            <person name="Pollo S.M."/>
            <person name="Charchuk R."/>
            <person name="Nesbo C.L."/>
        </authorList>
    </citation>
    <scope>NUCLEOTIDE SEQUENCE [LARGE SCALE GENOMIC DNA]</scope>
    <source>
        <strain evidence="10 11">S304</strain>
    </source>
</reference>
<evidence type="ECO:0000256" key="7">
    <source>
        <dbReference type="NCBIfam" id="TIGR00692"/>
    </source>
</evidence>
<dbReference type="GO" id="GO:0006567">
    <property type="term" value="P:L-threonine catabolic process"/>
    <property type="evidence" value="ECO:0007669"/>
    <property type="project" value="UniProtKB-UniRule"/>
</dbReference>
<evidence type="ECO:0000256" key="5">
    <source>
        <dbReference type="ARBA" id="ARBA00023002"/>
    </source>
</evidence>
<keyword evidence="3 8" id="KW-0479">Metal-binding</keyword>
<comment type="cofactor">
    <cofactor evidence="1 8">
        <name>Zn(2+)</name>
        <dbReference type="ChEBI" id="CHEBI:29105"/>
    </cofactor>
</comment>
<evidence type="ECO:0000256" key="4">
    <source>
        <dbReference type="ARBA" id="ARBA00022833"/>
    </source>
</evidence>
<organism evidence="10 11">
    <name type="scientific">Kosmotoga arenicorallina S304</name>
    <dbReference type="NCBI Taxonomy" id="1453497"/>
    <lineage>
        <taxon>Bacteria</taxon>
        <taxon>Thermotogati</taxon>
        <taxon>Thermotogota</taxon>
        <taxon>Thermotogae</taxon>
        <taxon>Kosmotogales</taxon>
        <taxon>Kosmotogaceae</taxon>
        <taxon>Kosmotoga</taxon>
    </lineage>
</organism>
<sequence>MKAIVKENPGTGFTVRNVPVPEELSANEVLIRVKRASICGTDLHIYEWNNWAEQKIHPPQIVGHEFTGEVVKVGQGVTRVSVGDVVVSETHIPCQKCLQCKTGRMHICKDMNILGVDRDGVFAEYVKVPEVVLWKVPDGISPEFASIMEPFGNAIHTALVTDLTGKNVLITGAGPIGLMATAVARSAGAAKVIVTELKEFRKELAKKMGADVILDPREVDIVHEVKRLTDGDGVDFFMEMSGNLNAFKQGLESTTNGGEVSLLGVFSGNVDFDINSLVIFKGLTLYGITGRRMFETWQVATELLRNKRVDLSPVVTHVLKMDEWEKGVKSMLDGIAGKVILEIE</sequence>
<gene>
    <name evidence="10" type="primary">tdh</name>
    <name evidence="10" type="ORF">AT15_02590</name>
</gene>
<evidence type="ECO:0000313" key="10">
    <source>
        <dbReference type="EMBL" id="OAA31732.1"/>
    </source>
</evidence>
<keyword evidence="5 10" id="KW-0560">Oxidoreductase</keyword>
<name>A0A176K3Z4_9BACT</name>
<dbReference type="InterPro" id="IPR013154">
    <property type="entry name" value="ADH-like_N"/>
</dbReference>
<dbReference type="NCBIfam" id="NF003808">
    <property type="entry name" value="PRK05396.1"/>
    <property type="match status" value="1"/>
</dbReference>
<proteinExistence type="inferred from homology"/>
<keyword evidence="4 8" id="KW-0862">Zinc</keyword>